<reference evidence="1 2" key="1">
    <citation type="submission" date="2016-06" db="EMBL/GenBank/DDBJ databases">
        <title>Draft genome of Moraxella nonliquefaciens CCUG 60284.</title>
        <authorList>
            <person name="Salva-Serra F."/>
            <person name="Engstrom-Jakobsson H."/>
            <person name="Thorell K."/>
            <person name="Gonzales-Siles L."/>
            <person name="Karlsson R."/>
            <person name="Boulund F."/>
            <person name="Engstrand L."/>
            <person name="Kristiansson E."/>
            <person name="Moore E."/>
        </authorList>
    </citation>
    <scope>NUCLEOTIDE SEQUENCE [LARGE SCALE GENOMIC DNA]</scope>
    <source>
        <strain evidence="1 2">CCUG 60284</strain>
    </source>
</reference>
<dbReference type="InterPro" id="IPR019004">
    <property type="entry name" value="YqeY/Aim41"/>
</dbReference>
<comment type="caution">
    <text evidence="1">The sequence shown here is derived from an EMBL/GenBank/DDBJ whole genome shotgun (WGS) entry which is preliminary data.</text>
</comment>
<accession>A0A1B8PIG9</accession>
<dbReference type="PANTHER" id="PTHR28055">
    <property type="entry name" value="ALTERED INHERITANCE OF MITOCHONDRIA PROTEIN 41, MITOCHONDRIAL"/>
    <property type="match status" value="1"/>
</dbReference>
<proteinExistence type="predicted"/>
<dbReference type="GO" id="GO:0016884">
    <property type="term" value="F:carbon-nitrogen ligase activity, with glutamine as amido-N-donor"/>
    <property type="evidence" value="ECO:0007669"/>
    <property type="project" value="InterPro"/>
</dbReference>
<name>A0A1B8PIG9_MORNO</name>
<dbReference type="Pfam" id="PF09424">
    <property type="entry name" value="YqeY"/>
    <property type="match status" value="1"/>
</dbReference>
<organism evidence="1 2">
    <name type="scientific">Moraxella nonliquefaciens</name>
    <dbReference type="NCBI Taxonomy" id="478"/>
    <lineage>
        <taxon>Bacteria</taxon>
        <taxon>Pseudomonadati</taxon>
        <taxon>Pseudomonadota</taxon>
        <taxon>Gammaproteobacteria</taxon>
        <taxon>Moraxellales</taxon>
        <taxon>Moraxellaceae</taxon>
        <taxon>Moraxella</taxon>
    </lineage>
</organism>
<dbReference type="OrthoDB" id="9788127at2"/>
<sequence>MTTLKTTLTDTIKTAMKAKEMDKVKVLRNVQAVIKQVEIDGREGEQGELDDKDVLAILQKQIKQRQESLGIYTANGRDDLAQKERFEIDVISAFLPEQLSDDKLAAIIYETINELNASGMKDMGRVMSTVKDKTTGQADPAIISGLVKKALTA</sequence>
<keyword evidence="1" id="KW-0808">Transferase</keyword>
<dbReference type="InterPro" id="IPR003789">
    <property type="entry name" value="Asn/Gln_tRNA_amidoTrase-B-like"/>
</dbReference>
<dbReference type="PANTHER" id="PTHR28055:SF1">
    <property type="entry name" value="ALTERED INHERITANCE OF MITOCHONDRIA PROTEIN 41, MITOCHONDRIAL"/>
    <property type="match status" value="1"/>
</dbReference>
<dbReference type="Gene3D" id="1.10.10.410">
    <property type="match status" value="1"/>
</dbReference>
<dbReference type="EMBL" id="LZDN01000039">
    <property type="protein sequence ID" value="OBX49503.1"/>
    <property type="molecule type" value="Genomic_DNA"/>
</dbReference>
<gene>
    <name evidence="1" type="ORF">A9Z60_03830</name>
</gene>
<evidence type="ECO:0000313" key="1">
    <source>
        <dbReference type="EMBL" id="OBX49503.1"/>
    </source>
</evidence>
<dbReference type="InterPro" id="IPR042184">
    <property type="entry name" value="YqeY/Aim41_N"/>
</dbReference>
<dbReference type="RefSeq" id="WP_066893765.1">
    <property type="nucleotide sequence ID" value="NZ_LZDN01000039.1"/>
</dbReference>
<dbReference type="SUPFAM" id="SSF89095">
    <property type="entry name" value="GatB/YqeY motif"/>
    <property type="match status" value="1"/>
</dbReference>
<dbReference type="Gene3D" id="1.10.1510.10">
    <property type="entry name" value="Uncharacterised protein YqeY/AIM41 PF09424, N-terminal domain"/>
    <property type="match status" value="1"/>
</dbReference>
<dbReference type="InterPro" id="IPR023168">
    <property type="entry name" value="GatB_Yqey_C_2"/>
</dbReference>
<dbReference type="Proteomes" id="UP000092671">
    <property type="component" value="Unassembled WGS sequence"/>
</dbReference>
<dbReference type="GO" id="GO:0016740">
    <property type="term" value="F:transferase activity"/>
    <property type="evidence" value="ECO:0007669"/>
    <property type="project" value="UniProtKB-KW"/>
</dbReference>
<dbReference type="AlphaFoldDB" id="A0A1B8PIG9"/>
<protein>
    <submittedName>
        <fullName evidence="1">Glutamyl-tRNA amidotransferase</fullName>
    </submittedName>
</protein>
<evidence type="ECO:0000313" key="2">
    <source>
        <dbReference type="Proteomes" id="UP000092671"/>
    </source>
</evidence>